<dbReference type="InterPro" id="IPR040756">
    <property type="entry name" value="Peptidase_M61_N"/>
</dbReference>
<name>D0LTY1_HALO1</name>
<evidence type="ECO:0000259" key="2">
    <source>
        <dbReference type="PROSITE" id="PS50106"/>
    </source>
</evidence>
<dbReference type="InterPro" id="IPR007963">
    <property type="entry name" value="Peptidase_M61_catalytic"/>
</dbReference>
<proteinExistence type="predicted"/>
<dbReference type="OrthoDB" id="9778516at2"/>
<feature type="compositionally biased region" description="Low complexity" evidence="1">
    <location>
        <begin position="63"/>
        <end position="72"/>
    </location>
</feature>
<accession>D0LTY1</accession>
<keyword evidence="4" id="KW-1185">Reference proteome</keyword>
<dbReference type="KEGG" id="hoh:Hoch_3323"/>
<evidence type="ECO:0000256" key="1">
    <source>
        <dbReference type="SAM" id="MobiDB-lite"/>
    </source>
</evidence>
<dbReference type="Gene3D" id="2.60.40.3650">
    <property type="match status" value="1"/>
</dbReference>
<feature type="domain" description="PDZ" evidence="2">
    <location>
        <begin position="580"/>
        <end position="650"/>
    </location>
</feature>
<dbReference type="SUPFAM" id="SSF50156">
    <property type="entry name" value="PDZ domain-like"/>
    <property type="match status" value="1"/>
</dbReference>
<evidence type="ECO:0000313" key="4">
    <source>
        <dbReference type="Proteomes" id="UP000001880"/>
    </source>
</evidence>
<dbReference type="HOGENOM" id="CLU_022755_0_1_7"/>
<gene>
    <name evidence="3" type="ordered locus">Hoch_3323</name>
</gene>
<dbReference type="InterPro" id="IPR001478">
    <property type="entry name" value="PDZ"/>
</dbReference>
<dbReference type="Pfam" id="PF17899">
    <property type="entry name" value="Peptidase_M61_N"/>
    <property type="match status" value="1"/>
</dbReference>
<sequence length="689" mass="75251">MQRHPGGRSKRSAAPARSRLPRVAILGIAFALSLGTACRGGGASAPPGDEGAEPGASRRAPSDDPASLDAPPLRMPAPGDPRVLYQLSFPAPQTHYVEVEAVIPVPAAATEAEAEAGEGDGAAAADSAPGDAMDLFMAVWTPGSYLVREFSRHVEDLRVSTPAGATLAVDKVRKNRWRVRLLGNKVKKRPEHVVVRYRVYAREMSVRTSFVDADIAVLNGASLFVSALGGQALPHEVRLSLPAAWSDSVTGMPAHPEGAPHHYLAEDYDALVDAPIVAGNPTLHSFEAGGANHRIATFLSDERWDGERVAADIETLVRAQIDFWRQVPYRDYVFLAVLSGTGGGLEHGNSTLMMGDPWLTRERDSYLRWLGLASHEFFHTWNVKRLRPVALGPFDYESEVYTESLWVAEGITSYYADLLLRRAGLIDDAGYLRNLSRRLGQVQRVPGRLVQPLAASSYDAWIKFYRNDENSDNSSVSYYSKGALVGFLLDAEIRRQTRGTRSLDDLMRLAYARYAGERGFTEAEFRALAGEIAGADLSAFFDQTVDSAAELSFEPALEYFGLTMGSGDDAAAGSADEPAGWLGAKLREDGGRSLVSEVPRDTPAHRAGVNVGDELLAIDERRISSDGPDDVLRYLRPGERVELLVARRERLRRLAVTLGDKPDEEWKLALAPRPSNDQARRRGRWLSGL</sequence>
<dbReference type="Pfam" id="PF05299">
    <property type="entry name" value="Peptidase_M61"/>
    <property type="match status" value="1"/>
</dbReference>
<dbReference type="InterPro" id="IPR036034">
    <property type="entry name" value="PDZ_sf"/>
</dbReference>
<organism evidence="3 4">
    <name type="scientific">Haliangium ochraceum (strain DSM 14365 / JCM 11303 / SMP-2)</name>
    <dbReference type="NCBI Taxonomy" id="502025"/>
    <lineage>
        <taxon>Bacteria</taxon>
        <taxon>Pseudomonadati</taxon>
        <taxon>Myxococcota</taxon>
        <taxon>Polyangia</taxon>
        <taxon>Haliangiales</taxon>
        <taxon>Kofleriaceae</taxon>
        <taxon>Haliangium</taxon>
    </lineage>
</organism>
<dbReference type="Pfam" id="PF17820">
    <property type="entry name" value="PDZ_6"/>
    <property type="match status" value="1"/>
</dbReference>
<dbReference type="RefSeq" id="WP_012828425.1">
    <property type="nucleotide sequence ID" value="NC_013440.1"/>
</dbReference>
<dbReference type="AlphaFoldDB" id="D0LTY1"/>
<evidence type="ECO:0000313" key="3">
    <source>
        <dbReference type="EMBL" id="ACY15825.1"/>
    </source>
</evidence>
<dbReference type="STRING" id="502025.Hoch_3323"/>
<dbReference type="Proteomes" id="UP000001880">
    <property type="component" value="Chromosome"/>
</dbReference>
<feature type="region of interest" description="Disordered" evidence="1">
    <location>
        <begin position="39"/>
        <end position="79"/>
    </location>
</feature>
<dbReference type="PROSITE" id="PS50106">
    <property type="entry name" value="PDZ"/>
    <property type="match status" value="1"/>
</dbReference>
<dbReference type="EMBL" id="CP001804">
    <property type="protein sequence ID" value="ACY15825.1"/>
    <property type="molecule type" value="Genomic_DNA"/>
</dbReference>
<dbReference type="Gene3D" id="2.30.42.10">
    <property type="match status" value="1"/>
</dbReference>
<dbReference type="Gene3D" id="1.10.390.10">
    <property type="entry name" value="Neutral Protease Domain 2"/>
    <property type="match status" value="1"/>
</dbReference>
<dbReference type="SUPFAM" id="SSF55486">
    <property type="entry name" value="Metalloproteases ('zincins'), catalytic domain"/>
    <property type="match status" value="1"/>
</dbReference>
<protein>
    <submittedName>
        <fullName evidence="3">Peptidase M61 domain protein</fullName>
    </submittedName>
</protein>
<reference evidence="3 4" key="1">
    <citation type="journal article" date="2010" name="Stand. Genomic Sci.">
        <title>Complete genome sequence of Haliangium ochraceum type strain (SMP-2).</title>
        <authorList>
            <consortium name="US DOE Joint Genome Institute (JGI-PGF)"/>
            <person name="Ivanova N."/>
            <person name="Daum C."/>
            <person name="Lang E."/>
            <person name="Abt B."/>
            <person name="Kopitz M."/>
            <person name="Saunders E."/>
            <person name="Lapidus A."/>
            <person name="Lucas S."/>
            <person name="Glavina Del Rio T."/>
            <person name="Nolan M."/>
            <person name="Tice H."/>
            <person name="Copeland A."/>
            <person name="Cheng J.F."/>
            <person name="Chen F."/>
            <person name="Bruce D."/>
            <person name="Goodwin L."/>
            <person name="Pitluck S."/>
            <person name="Mavromatis K."/>
            <person name="Pati A."/>
            <person name="Mikhailova N."/>
            <person name="Chen A."/>
            <person name="Palaniappan K."/>
            <person name="Land M."/>
            <person name="Hauser L."/>
            <person name="Chang Y.J."/>
            <person name="Jeffries C.D."/>
            <person name="Detter J.C."/>
            <person name="Brettin T."/>
            <person name="Rohde M."/>
            <person name="Goker M."/>
            <person name="Bristow J."/>
            <person name="Markowitz V."/>
            <person name="Eisen J.A."/>
            <person name="Hugenholtz P."/>
            <person name="Kyrpides N.C."/>
            <person name="Klenk H.P."/>
        </authorList>
    </citation>
    <scope>NUCLEOTIDE SEQUENCE [LARGE SCALE GENOMIC DNA]</scope>
    <source>
        <strain evidence="4">DSM 14365 / CIP 107738 / JCM 11303 / AJ 13395 / SMP-2</strain>
    </source>
</reference>
<dbReference type="InterPro" id="IPR027268">
    <property type="entry name" value="Peptidase_M4/M1_CTD_sf"/>
</dbReference>
<dbReference type="SMART" id="SM00228">
    <property type="entry name" value="PDZ"/>
    <property type="match status" value="1"/>
</dbReference>
<dbReference type="eggNOG" id="COG3975">
    <property type="taxonomic scope" value="Bacteria"/>
</dbReference>
<dbReference type="InterPro" id="IPR041489">
    <property type="entry name" value="PDZ_6"/>
</dbReference>